<dbReference type="InterPro" id="IPR029063">
    <property type="entry name" value="SAM-dependent_MTases_sf"/>
</dbReference>
<dbReference type="Pfam" id="PF13432">
    <property type="entry name" value="TPR_16"/>
    <property type="match status" value="2"/>
</dbReference>
<evidence type="ECO:0000313" key="4">
    <source>
        <dbReference type="Proteomes" id="UP000319004"/>
    </source>
</evidence>
<dbReference type="InterPro" id="IPR011990">
    <property type="entry name" value="TPR-like_helical_dom_sf"/>
</dbReference>
<dbReference type="SUPFAM" id="SSF53335">
    <property type="entry name" value="S-adenosyl-L-methionine-dependent methyltransferases"/>
    <property type="match status" value="1"/>
</dbReference>
<name>A0A518HMR9_9BACT</name>
<dbReference type="GO" id="GO:0006493">
    <property type="term" value="P:protein O-linked glycosylation"/>
    <property type="evidence" value="ECO:0007669"/>
    <property type="project" value="InterPro"/>
</dbReference>
<feature type="repeat" description="TPR" evidence="1">
    <location>
        <begin position="146"/>
        <end position="179"/>
    </location>
</feature>
<feature type="domain" description="Methyltransferase" evidence="2">
    <location>
        <begin position="279"/>
        <end position="368"/>
    </location>
</feature>
<sequence>MASRPQLPPIADVVSLAVSLHQGGHLTEAEGLYQRALERAPENVDALHFLGVLRHQQGNSDEAVRLIRRSLRGNPRYHGARNNLGNVLKESERFAEAETEYRKVIEADPGHADALNNLGAVLRVLKRTEEAIASFEQAIRLQPRHSDAHQNLGNALKSSGRLEQALVAFRTAVEIDPHRTTARLSLGRALYACGRIDEAISVYRQWLAVAPENPIAKHMLAACEGNEVPDRCSEAFIRESFDVFASSFDEVLERLNYRAPAQIADALSNVATPQGTMQVLDAGCGTGLCGEDLRAYAERLIGIDLSPKMMVKAAARGLYDELTEADLVAYLSDHADRYDLIVSADTLIYFGALDEAIGAAANALRPGGMLLFTVESQPDADDVPPYQLHPHGRYSHRHDYLTDCIQAASLRVHAIEPVTLRLELKQPVHGLVVTAVKEN</sequence>
<accession>A0A518HMR9</accession>
<dbReference type="SUPFAM" id="SSF48452">
    <property type="entry name" value="TPR-like"/>
    <property type="match status" value="1"/>
</dbReference>
<dbReference type="InterPro" id="IPR019734">
    <property type="entry name" value="TPR_rpt"/>
</dbReference>
<keyword evidence="1" id="KW-0802">TPR repeat</keyword>
<feature type="repeat" description="TPR" evidence="1">
    <location>
        <begin position="44"/>
        <end position="77"/>
    </location>
</feature>
<keyword evidence="4" id="KW-1185">Reference proteome</keyword>
<evidence type="ECO:0000259" key="2">
    <source>
        <dbReference type="Pfam" id="PF13649"/>
    </source>
</evidence>
<dbReference type="Proteomes" id="UP000319004">
    <property type="component" value="Chromosome"/>
</dbReference>
<protein>
    <submittedName>
        <fullName evidence="3">TPR repeat-containing protein YrrB</fullName>
    </submittedName>
</protein>
<feature type="repeat" description="TPR" evidence="1">
    <location>
        <begin position="112"/>
        <end position="145"/>
    </location>
</feature>
<dbReference type="PROSITE" id="PS50005">
    <property type="entry name" value="TPR"/>
    <property type="match status" value="5"/>
</dbReference>
<dbReference type="PANTHER" id="PTHR44366:SF1">
    <property type="entry name" value="UDP-N-ACETYLGLUCOSAMINE--PEPTIDE N-ACETYLGLUCOSAMINYLTRANSFERASE 110 KDA SUBUNIT"/>
    <property type="match status" value="1"/>
</dbReference>
<dbReference type="Gene3D" id="3.40.50.150">
    <property type="entry name" value="Vaccinia Virus protein VP39"/>
    <property type="match status" value="1"/>
</dbReference>
<proteinExistence type="predicted"/>
<dbReference type="GO" id="GO:0097363">
    <property type="term" value="F:protein O-acetylglucosaminyltransferase activity"/>
    <property type="evidence" value="ECO:0007669"/>
    <property type="project" value="TreeGrafter"/>
</dbReference>
<dbReference type="PANTHER" id="PTHR44366">
    <property type="entry name" value="UDP-N-ACETYLGLUCOSAMINE--PEPTIDE N-ACETYLGLUCOSAMINYLTRANSFERASE 110 KDA SUBUNIT"/>
    <property type="match status" value="1"/>
</dbReference>
<dbReference type="Gene3D" id="1.25.40.10">
    <property type="entry name" value="Tetratricopeptide repeat domain"/>
    <property type="match status" value="3"/>
</dbReference>
<dbReference type="RefSeq" id="WP_145385801.1">
    <property type="nucleotide sequence ID" value="NZ_CP037423.1"/>
</dbReference>
<dbReference type="PROSITE" id="PS50293">
    <property type="entry name" value="TPR_REGION"/>
    <property type="match status" value="2"/>
</dbReference>
<organism evidence="3 4">
    <name type="scientific">Stieleria neptunia</name>
    <dbReference type="NCBI Taxonomy" id="2527979"/>
    <lineage>
        <taxon>Bacteria</taxon>
        <taxon>Pseudomonadati</taxon>
        <taxon>Planctomycetota</taxon>
        <taxon>Planctomycetia</taxon>
        <taxon>Pirellulales</taxon>
        <taxon>Pirellulaceae</taxon>
        <taxon>Stieleria</taxon>
    </lineage>
</organism>
<dbReference type="Pfam" id="PF14559">
    <property type="entry name" value="TPR_19"/>
    <property type="match status" value="1"/>
</dbReference>
<evidence type="ECO:0000256" key="1">
    <source>
        <dbReference type="PROSITE-ProRule" id="PRU00339"/>
    </source>
</evidence>
<gene>
    <name evidence="3" type="primary">yrrB_1</name>
    <name evidence="3" type="ORF">Enr13x_19870</name>
</gene>
<reference evidence="3 4" key="1">
    <citation type="submission" date="2019-03" db="EMBL/GenBank/DDBJ databases">
        <title>Deep-cultivation of Planctomycetes and their phenomic and genomic characterization uncovers novel biology.</title>
        <authorList>
            <person name="Wiegand S."/>
            <person name="Jogler M."/>
            <person name="Boedeker C."/>
            <person name="Pinto D."/>
            <person name="Vollmers J."/>
            <person name="Rivas-Marin E."/>
            <person name="Kohn T."/>
            <person name="Peeters S.H."/>
            <person name="Heuer A."/>
            <person name="Rast P."/>
            <person name="Oberbeckmann S."/>
            <person name="Bunk B."/>
            <person name="Jeske O."/>
            <person name="Meyerdierks A."/>
            <person name="Storesund J.E."/>
            <person name="Kallscheuer N."/>
            <person name="Luecker S."/>
            <person name="Lage O.M."/>
            <person name="Pohl T."/>
            <person name="Merkel B.J."/>
            <person name="Hornburger P."/>
            <person name="Mueller R.-W."/>
            <person name="Bruemmer F."/>
            <person name="Labrenz M."/>
            <person name="Spormann A.M."/>
            <person name="Op den Camp H."/>
            <person name="Overmann J."/>
            <person name="Amann R."/>
            <person name="Jetten M.S.M."/>
            <person name="Mascher T."/>
            <person name="Medema M.H."/>
            <person name="Devos D.P."/>
            <person name="Kaster A.-K."/>
            <person name="Ovreas L."/>
            <person name="Rohde M."/>
            <person name="Galperin M.Y."/>
            <person name="Jogler C."/>
        </authorList>
    </citation>
    <scope>NUCLEOTIDE SEQUENCE [LARGE SCALE GENOMIC DNA]</scope>
    <source>
        <strain evidence="3 4">Enr13</strain>
    </source>
</reference>
<dbReference type="CDD" id="cd02440">
    <property type="entry name" value="AdoMet_MTases"/>
    <property type="match status" value="1"/>
</dbReference>
<dbReference type="KEGG" id="snep:Enr13x_19870"/>
<dbReference type="OrthoDB" id="9791837at2"/>
<dbReference type="InterPro" id="IPR037919">
    <property type="entry name" value="OGT"/>
</dbReference>
<feature type="repeat" description="TPR" evidence="1">
    <location>
        <begin position="78"/>
        <end position="111"/>
    </location>
</feature>
<feature type="repeat" description="TPR" evidence="1">
    <location>
        <begin position="180"/>
        <end position="213"/>
    </location>
</feature>
<dbReference type="InterPro" id="IPR041698">
    <property type="entry name" value="Methyltransf_25"/>
</dbReference>
<evidence type="ECO:0000313" key="3">
    <source>
        <dbReference type="EMBL" id="QDV42144.1"/>
    </source>
</evidence>
<dbReference type="EMBL" id="CP037423">
    <property type="protein sequence ID" value="QDV42144.1"/>
    <property type="molecule type" value="Genomic_DNA"/>
</dbReference>
<dbReference type="Pfam" id="PF13649">
    <property type="entry name" value="Methyltransf_25"/>
    <property type="match status" value="1"/>
</dbReference>
<dbReference type="SMART" id="SM00028">
    <property type="entry name" value="TPR"/>
    <property type="match status" value="6"/>
</dbReference>
<dbReference type="AlphaFoldDB" id="A0A518HMR9"/>